<protein>
    <submittedName>
        <fullName evidence="2">Uncharacterized protein</fullName>
    </submittedName>
</protein>
<sequence>MKFRYLTLGIALLAGLPAYAHEPKASHGGRLAEAGPYHVELVAKDKTIEIFLIGENDKPVDPKGFKGVAIFNLGGKAERITLAPSEKNNLSGTAIMALPARPKGAVQLTAPDGKTATARFD</sequence>
<dbReference type="EMBL" id="LLXX01000101">
    <property type="protein sequence ID" value="KRR06844.1"/>
    <property type="molecule type" value="Genomic_DNA"/>
</dbReference>
<dbReference type="Proteomes" id="UP000051913">
    <property type="component" value="Unassembled WGS sequence"/>
</dbReference>
<proteinExistence type="predicted"/>
<dbReference type="AlphaFoldDB" id="A0A0R3LGA0"/>
<feature type="chain" id="PRO_5006443034" evidence="1">
    <location>
        <begin position="21"/>
        <end position="121"/>
    </location>
</feature>
<keyword evidence="1" id="KW-0732">Signal</keyword>
<name>A0A0R3LGA0_9BRAD</name>
<evidence type="ECO:0000313" key="3">
    <source>
        <dbReference type="Proteomes" id="UP000051913"/>
    </source>
</evidence>
<accession>A0A0R3LGA0</accession>
<gene>
    <name evidence="2" type="ORF">CP49_01690</name>
</gene>
<comment type="caution">
    <text evidence="2">The sequence shown here is derived from an EMBL/GenBank/DDBJ whole genome shotgun (WGS) entry which is preliminary data.</text>
</comment>
<reference evidence="2 3" key="1">
    <citation type="submission" date="2014-03" db="EMBL/GenBank/DDBJ databases">
        <title>Bradyrhizobium valentinum sp. nov., isolated from effective nodules of Lupinus mariae-josephae, a lupine endemic of basic-lime soils in Eastern Spain.</title>
        <authorList>
            <person name="Duran D."/>
            <person name="Rey L."/>
            <person name="Navarro A."/>
            <person name="Busquets A."/>
            <person name="Imperial J."/>
            <person name="Ruiz-Argueso T."/>
        </authorList>
    </citation>
    <scope>NUCLEOTIDE SEQUENCE [LARGE SCALE GENOMIC DNA]</scope>
    <source>
        <strain evidence="2 3">LmjM3</strain>
    </source>
</reference>
<feature type="signal peptide" evidence="1">
    <location>
        <begin position="1"/>
        <end position="20"/>
    </location>
</feature>
<organism evidence="2 3">
    <name type="scientific">Bradyrhizobium valentinum</name>
    <dbReference type="NCBI Taxonomy" id="1518501"/>
    <lineage>
        <taxon>Bacteria</taxon>
        <taxon>Pseudomonadati</taxon>
        <taxon>Pseudomonadota</taxon>
        <taxon>Alphaproteobacteria</taxon>
        <taxon>Hyphomicrobiales</taxon>
        <taxon>Nitrobacteraceae</taxon>
        <taxon>Bradyrhizobium</taxon>
    </lineage>
</organism>
<evidence type="ECO:0000313" key="2">
    <source>
        <dbReference type="EMBL" id="KRR06844.1"/>
    </source>
</evidence>
<evidence type="ECO:0000256" key="1">
    <source>
        <dbReference type="SAM" id="SignalP"/>
    </source>
</evidence>
<dbReference type="STRING" id="1518501.CQ10_25325"/>
<keyword evidence="3" id="KW-1185">Reference proteome</keyword>